<proteinExistence type="predicted"/>
<dbReference type="GO" id="GO:0004674">
    <property type="term" value="F:protein serine/threonine kinase activity"/>
    <property type="evidence" value="ECO:0007669"/>
    <property type="project" value="UniProtKB-KW"/>
</dbReference>
<dbReference type="SUPFAM" id="SSF56112">
    <property type="entry name" value="Protein kinase-like (PK-like)"/>
    <property type="match status" value="1"/>
</dbReference>
<feature type="compositionally biased region" description="Low complexity" evidence="10">
    <location>
        <begin position="678"/>
        <end position="690"/>
    </location>
</feature>
<dbReference type="FunFam" id="3.30.200.20:FF:000035">
    <property type="entry name" value="Serine/threonine protein kinase Stk1"/>
    <property type="match status" value="1"/>
</dbReference>
<feature type="compositionally biased region" description="Basic and acidic residues" evidence="10">
    <location>
        <begin position="308"/>
        <end position="318"/>
    </location>
</feature>
<comment type="caution">
    <text evidence="14">The sequence shown here is derived from an EMBL/GenBank/DDBJ whole genome shotgun (WGS) entry which is preliminary data.</text>
</comment>
<evidence type="ECO:0000256" key="7">
    <source>
        <dbReference type="ARBA" id="ARBA00047899"/>
    </source>
</evidence>
<evidence type="ECO:0000313" key="15">
    <source>
        <dbReference type="Proteomes" id="UP001198182"/>
    </source>
</evidence>
<accession>A0AAE3E9I5</accession>
<keyword evidence="4 9" id="KW-0547">Nucleotide-binding</keyword>
<evidence type="ECO:0000259" key="12">
    <source>
        <dbReference type="PROSITE" id="PS50011"/>
    </source>
</evidence>
<dbReference type="InterPro" id="IPR005543">
    <property type="entry name" value="PASTA_dom"/>
</dbReference>
<dbReference type="SUPFAM" id="SSF54184">
    <property type="entry name" value="Penicillin-binding protein 2x (pbp-2x), c-terminal domain"/>
    <property type="match status" value="1"/>
</dbReference>
<protein>
    <recommendedName>
        <fullName evidence="1">non-specific serine/threonine protein kinase</fullName>
        <ecNumber evidence="1">2.7.11.1</ecNumber>
    </recommendedName>
</protein>
<dbReference type="CDD" id="cd14014">
    <property type="entry name" value="STKc_PknB_like"/>
    <property type="match status" value="1"/>
</dbReference>
<evidence type="ECO:0000259" key="13">
    <source>
        <dbReference type="PROSITE" id="PS51178"/>
    </source>
</evidence>
<dbReference type="InterPro" id="IPR000719">
    <property type="entry name" value="Prot_kinase_dom"/>
</dbReference>
<dbReference type="Gene3D" id="1.10.510.10">
    <property type="entry name" value="Transferase(Phosphotransferase) domain 1"/>
    <property type="match status" value="1"/>
</dbReference>
<dbReference type="SMART" id="SM00220">
    <property type="entry name" value="S_TKc"/>
    <property type="match status" value="1"/>
</dbReference>
<dbReference type="Pfam" id="PF03793">
    <property type="entry name" value="PASTA"/>
    <property type="match status" value="4"/>
</dbReference>
<reference evidence="14" key="1">
    <citation type="submission" date="2021-10" db="EMBL/GenBank/DDBJ databases">
        <title>Anaerobic single-cell dispensing facilitates the cultivation of human gut bacteria.</title>
        <authorList>
            <person name="Afrizal A."/>
        </authorList>
    </citation>
    <scope>NUCLEOTIDE SEQUENCE</scope>
    <source>
        <strain evidence="14">CLA-AA-H215</strain>
    </source>
</reference>
<feature type="domain" description="Protein kinase" evidence="12">
    <location>
        <begin position="12"/>
        <end position="278"/>
    </location>
</feature>
<dbReference type="Gene3D" id="3.30.10.20">
    <property type="match status" value="4"/>
</dbReference>
<dbReference type="FunFam" id="1.10.510.10:FF:000021">
    <property type="entry name" value="Serine/threonine protein kinase"/>
    <property type="match status" value="1"/>
</dbReference>
<evidence type="ECO:0000256" key="8">
    <source>
        <dbReference type="ARBA" id="ARBA00048679"/>
    </source>
</evidence>
<evidence type="ECO:0000256" key="4">
    <source>
        <dbReference type="ARBA" id="ARBA00022741"/>
    </source>
</evidence>
<evidence type="ECO:0000256" key="9">
    <source>
        <dbReference type="PROSITE-ProRule" id="PRU10141"/>
    </source>
</evidence>
<feature type="region of interest" description="Disordered" evidence="10">
    <location>
        <begin position="640"/>
        <end position="703"/>
    </location>
</feature>
<dbReference type="AlphaFoldDB" id="A0AAE3E9I5"/>
<dbReference type="CDD" id="cd06577">
    <property type="entry name" value="PASTA_pknB"/>
    <property type="match status" value="4"/>
</dbReference>
<feature type="domain" description="PASTA" evidence="13">
    <location>
        <begin position="538"/>
        <end position="607"/>
    </location>
</feature>
<dbReference type="PROSITE" id="PS00108">
    <property type="entry name" value="PROTEIN_KINASE_ST"/>
    <property type="match status" value="1"/>
</dbReference>
<dbReference type="PANTHER" id="PTHR43289:SF34">
    <property type="entry name" value="SERINE_THREONINE-PROTEIN KINASE YBDM-RELATED"/>
    <property type="match status" value="1"/>
</dbReference>
<evidence type="ECO:0000256" key="5">
    <source>
        <dbReference type="ARBA" id="ARBA00022777"/>
    </source>
</evidence>
<feature type="binding site" evidence="9">
    <location>
        <position position="41"/>
    </location>
    <ligand>
        <name>ATP</name>
        <dbReference type="ChEBI" id="CHEBI:30616"/>
    </ligand>
</feature>
<dbReference type="InterPro" id="IPR017441">
    <property type="entry name" value="Protein_kinase_ATP_BS"/>
</dbReference>
<keyword evidence="2" id="KW-0723">Serine/threonine-protein kinase</keyword>
<evidence type="ECO:0000256" key="2">
    <source>
        <dbReference type="ARBA" id="ARBA00022527"/>
    </source>
</evidence>
<evidence type="ECO:0000256" key="3">
    <source>
        <dbReference type="ARBA" id="ARBA00022679"/>
    </source>
</evidence>
<dbReference type="Gene3D" id="3.30.200.20">
    <property type="entry name" value="Phosphorylase Kinase, domain 1"/>
    <property type="match status" value="1"/>
</dbReference>
<comment type="catalytic activity">
    <reaction evidence="8">
        <text>L-seryl-[protein] + ATP = O-phospho-L-seryl-[protein] + ADP + H(+)</text>
        <dbReference type="Rhea" id="RHEA:17989"/>
        <dbReference type="Rhea" id="RHEA-COMP:9863"/>
        <dbReference type="Rhea" id="RHEA-COMP:11604"/>
        <dbReference type="ChEBI" id="CHEBI:15378"/>
        <dbReference type="ChEBI" id="CHEBI:29999"/>
        <dbReference type="ChEBI" id="CHEBI:30616"/>
        <dbReference type="ChEBI" id="CHEBI:83421"/>
        <dbReference type="ChEBI" id="CHEBI:456216"/>
        <dbReference type="EC" id="2.7.11.1"/>
    </reaction>
</comment>
<keyword evidence="5 14" id="KW-0418">Kinase</keyword>
<feature type="domain" description="PASTA" evidence="13">
    <location>
        <begin position="467"/>
        <end position="537"/>
    </location>
</feature>
<dbReference type="InterPro" id="IPR011009">
    <property type="entry name" value="Kinase-like_dom_sf"/>
</dbReference>
<dbReference type="Proteomes" id="UP001198182">
    <property type="component" value="Unassembled WGS sequence"/>
</dbReference>
<dbReference type="GO" id="GO:0005524">
    <property type="term" value="F:ATP binding"/>
    <property type="evidence" value="ECO:0007669"/>
    <property type="project" value="UniProtKB-UniRule"/>
</dbReference>
<dbReference type="PANTHER" id="PTHR43289">
    <property type="entry name" value="MITOGEN-ACTIVATED PROTEIN KINASE KINASE KINASE 20-RELATED"/>
    <property type="match status" value="1"/>
</dbReference>
<feature type="domain" description="PASTA" evidence="13">
    <location>
        <begin position="400"/>
        <end position="466"/>
    </location>
</feature>
<dbReference type="InterPro" id="IPR008271">
    <property type="entry name" value="Ser/Thr_kinase_AS"/>
</dbReference>
<feature type="region of interest" description="Disordered" evidence="10">
    <location>
        <begin position="308"/>
        <end position="349"/>
    </location>
</feature>
<feature type="compositionally biased region" description="Acidic residues" evidence="10">
    <location>
        <begin position="335"/>
        <end position="349"/>
    </location>
</feature>
<dbReference type="PROSITE" id="PS51178">
    <property type="entry name" value="PASTA"/>
    <property type="match status" value="4"/>
</dbReference>
<keyword evidence="6 9" id="KW-0067">ATP-binding</keyword>
<dbReference type="NCBIfam" id="NF033483">
    <property type="entry name" value="PknB_PASTA_kin"/>
    <property type="match status" value="1"/>
</dbReference>
<comment type="catalytic activity">
    <reaction evidence="7">
        <text>L-threonyl-[protein] + ATP = O-phospho-L-threonyl-[protein] + ADP + H(+)</text>
        <dbReference type="Rhea" id="RHEA:46608"/>
        <dbReference type="Rhea" id="RHEA-COMP:11060"/>
        <dbReference type="Rhea" id="RHEA-COMP:11605"/>
        <dbReference type="ChEBI" id="CHEBI:15378"/>
        <dbReference type="ChEBI" id="CHEBI:30013"/>
        <dbReference type="ChEBI" id="CHEBI:30616"/>
        <dbReference type="ChEBI" id="CHEBI:61977"/>
        <dbReference type="ChEBI" id="CHEBI:456216"/>
        <dbReference type="EC" id="2.7.11.1"/>
    </reaction>
</comment>
<dbReference type="PROSITE" id="PS50011">
    <property type="entry name" value="PROTEIN_KINASE_DOM"/>
    <property type="match status" value="1"/>
</dbReference>
<organism evidence="14 15">
    <name type="scientific">Hominifimenecus microfluidus</name>
    <dbReference type="NCBI Taxonomy" id="2885348"/>
    <lineage>
        <taxon>Bacteria</taxon>
        <taxon>Bacillati</taxon>
        <taxon>Bacillota</taxon>
        <taxon>Clostridia</taxon>
        <taxon>Lachnospirales</taxon>
        <taxon>Lachnospiraceae</taxon>
        <taxon>Hominifimenecus</taxon>
    </lineage>
</organism>
<keyword evidence="3" id="KW-0808">Transferase</keyword>
<feature type="compositionally biased region" description="Basic and acidic residues" evidence="10">
    <location>
        <begin position="325"/>
        <end position="334"/>
    </location>
</feature>
<dbReference type="SMART" id="SM00740">
    <property type="entry name" value="PASTA"/>
    <property type="match status" value="4"/>
</dbReference>
<gene>
    <name evidence="14" type="primary">pknB</name>
    <name evidence="14" type="ORF">LKD81_08345</name>
</gene>
<dbReference type="EMBL" id="JAJEQR010000020">
    <property type="protein sequence ID" value="MCC2231006.1"/>
    <property type="molecule type" value="Genomic_DNA"/>
</dbReference>
<evidence type="ECO:0000313" key="14">
    <source>
        <dbReference type="EMBL" id="MCC2231006.1"/>
    </source>
</evidence>
<sequence>MLKIGMFLGNRYEIISKIGSGGMADVYKAKCHKLNRFVAIKVLKPEFSQDQSFVSKFRMEAQSAACLSHPNIVNIYDVGEENGIYYIVMELIEGITLKKYIERRKKLEIRESIEVAMQVARGLEAAHAEHIIHRDIKPQNIMISKDGKVKVTDFGIARAASSQTISSNTMGSVHYISPEQARGGYCDERSDIYSLGITLYEMLTGRVPFEGDSTVAVALQHIQGEMVPPRQYEQLIPISLERIIMKCTQKKPELRYNSATELIEDLKKSLTMPNEDFVKIKQLSSDSPTMIFNGRDVDRIKNETRARTEYDRRAEHAYQMDMEDSEYRNRRDRYGDDDDEDDDDDDMEDTDSRFEKIVTYIGIGVAVVIVLIIGAIGLRACGLFSQTTKESSSAAESSSDTTKTKVINVLGMTYDQASSALRDAGLSIKATYEISEDYPEGQIFEQDLKEGEEVDRSTTVNVKVSTGSGQLTIPSGLTGMTPQEAAQALATAGFTNVSSSYEEENSDSVAAGLVIRSNPDSGTKADKTMEIHLVVSKGPAVVEVEVPSLYGMKEEDARSLLSEKKLTIGDISYESSDEVSSGKIISQSPGSSNKVSEGSKVDIVISTGSSSVKVPDVRWSSLSSATAKLRDAGLEVEVEYEESSSSEKDLVVSQSPSNGSEVKKGTTVTIIIGMGSYETEPATTQAPEETTQSEDTGDQGAGQ</sequence>
<dbReference type="PROSITE" id="PS00107">
    <property type="entry name" value="PROTEIN_KINASE_ATP"/>
    <property type="match status" value="1"/>
</dbReference>
<keyword evidence="15" id="KW-1185">Reference proteome</keyword>
<dbReference type="RefSeq" id="WP_308453541.1">
    <property type="nucleotide sequence ID" value="NZ_JAJEQR010000020.1"/>
</dbReference>
<feature type="transmembrane region" description="Helical" evidence="11">
    <location>
        <begin position="357"/>
        <end position="378"/>
    </location>
</feature>
<keyword evidence="11" id="KW-0812">Transmembrane</keyword>
<keyword evidence="11" id="KW-0472">Membrane</keyword>
<evidence type="ECO:0000256" key="6">
    <source>
        <dbReference type="ARBA" id="ARBA00022840"/>
    </source>
</evidence>
<dbReference type="EC" id="2.7.11.1" evidence="1"/>
<feature type="domain" description="PASTA" evidence="13">
    <location>
        <begin position="608"/>
        <end position="674"/>
    </location>
</feature>
<evidence type="ECO:0000256" key="1">
    <source>
        <dbReference type="ARBA" id="ARBA00012513"/>
    </source>
</evidence>
<dbReference type="Pfam" id="PF00069">
    <property type="entry name" value="Pkinase"/>
    <property type="match status" value="1"/>
</dbReference>
<name>A0AAE3E9I5_9FIRM</name>
<evidence type="ECO:0000256" key="10">
    <source>
        <dbReference type="SAM" id="MobiDB-lite"/>
    </source>
</evidence>
<evidence type="ECO:0000256" key="11">
    <source>
        <dbReference type="SAM" id="Phobius"/>
    </source>
</evidence>
<keyword evidence="11" id="KW-1133">Transmembrane helix</keyword>